<dbReference type="Pfam" id="PF25083">
    <property type="entry name" value="GIPC1_GH1"/>
    <property type="match status" value="2"/>
</dbReference>
<sequence length="496" mass="56404">MEVSGRVASQNLLSNLNRSTSANFDNRNDNFGKVGQISGRGYEGSSEDTQRNPVNVSYDRRRSRSWQRRTQQLERSGPQQNLPPVYRGKRWRRRLIQKQDCLNSTTNAPPTTLANTSTNSNLSINVNLPHQQQQWNSKPISTSKLTDQKLQQKQHDRNTDGPFNEIKSNSIVKTCITNADIKLTFQVQLAHGSPTGIISGFNSIVQLYQAIANCYDEISVDDILFCTINTHRISMDALLCSTININDFIFAHIAGQKKEVTLVKTEKRNPVNVSYDRRRSRSWQRRTQQLERSGPQQNLPPVYRGKRWRRRLIQKQDCLNSTTNAPPTTLANTSTNSNLSINVNLPHQQQQWNSKPISTSKLTDQKLQQKQHDRNTDGPFNEIKSNSIVKTCITNADIKLTFQVQLAHGSPTGIISGFNSIVQLYQAIANCYDEISVDDILFCTINTHRISMDALLCSTININDFIFAHIAGQKKEVTLVKTEKYDLQYIFKCHHS</sequence>
<feature type="compositionally biased region" description="Low complexity" evidence="1">
    <location>
        <begin position="319"/>
        <end position="340"/>
    </location>
</feature>
<dbReference type="WBParaSite" id="maker-PairedContig_2998-snap-gene-0.15-mRNA-1">
    <property type="protein sequence ID" value="maker-PairedContig_2998-snap-gene-0.15-mRNA-1"/>
    <property type="gene ID" value="maker-PairedContig_2998-snap-gene-0.15"/>
</dbReference>
<proteinExistence type="predicted"/>
<feature type="region of interest" description="Disordered" evidence="1">
    <location>
        <begin position="19"/>
        <end position="123"/>
    </location>
</feature>
<name>A0A1I8ELS5_WUCBA</name>
<evidence type="ECO:0000313" key="3">
    <source>
        <dbReference type="WBParaSite" id="maker-PairedContig_2998-snap-gene-0.15-mRNA-1"/>
    </source>
</evidence>
<feature type="compositionally biased region" description="Low complexity" evidence="1">
    <location>
        <begin position="102"/>
        <end position="123"/>
    </location>
</feature>
<reference evidence="3" key="1">
    <citation type="submission" date="2016-11" db="UniProtKB">
        <authorList>
            <consortium name="WormBaseParasite"/>
        </authorList>
    </citation>
    <scope>IDENTIFICATION</scope>
    <source>
        <strain evidence="3">pt0022</strain>
    </source>
</reference>
<feature type="region of interest" description="Disordered" evidence="1">
    <location>
        <begin position="144"/>
        <end position="163"/>
    </location>
</feature>
<feature type="region of interest" description="Disordered" evidence="1">
    <location>
        <begin position="361"/>
        <end position="380"/>
    </location>
</feature>
<feature type="domain" description="GIPC1-3 GH1" evidence="2">
    <location>
        <begin position="185"/>
        <end position="251"/>
    </location>
</feature>
<dbReference type="STRING" id="6293.A0A1I8ELS5"/>
<dbReference type="InterPro" id="IPR017379">
    <property type="entry name" value="GIPC1/2/3"/>
</dbReference>
<feature type="domain" description="GIPC1-3 GH1" evidence="2">
    <location>
        <begin position="402"/>
        <end position="468"/>
    </location>
</feature>
<dbReference type="PANTHER" id="PTHR12259">
    <property type="entry name" value="RGS-GAIP INTERACTING PROTEIN GIPC"/>
    <property type="match status" value="1"/>
</dbReference>
<evidence type="ECO:0000256" key="1">
    <source>
        <dbReference type="SAM" id="MobiDB-lite"/>
    </source>
</evidence>
<feature type="compositionally biased region" description="Polar residues" evidence="1">
    <location>
        <begin position="73"/>
        <end position="82"/>
    </location>
</feature>
<organism evidence="3">
    <name type="scientific">Wuchereria bancrofti</name>
    <dbReference type="NCBI Taxonomy" id="6293"/>
    <lineage>
        <taxon>Eukaryota</taxon>
        <taxon>Metazoa</taxon>
        <taxon>Ecdysozoa</taxon>
        <taxon>Nematoda</taxon>
        <taxon>Chromadorea</taxon>
        <taxon>Rhabditida</taxon>
        <taxon>Spirurina</taxon>
        <taxon>Spiruromorpha</taxon>
        <taxon>Filarioidea</taxon>
        <taxon>Onchocercidae</taxon>
        <taxon>Wuchereria</taxon>
    </lineage>
</organism>
<accession>A0A1I8ELS5</accession>
<dbReference type="PANTHER" id="PTHR12259:SF1">
    <property type="entry name" value="GH21964P"/>
    <property type="match status" value="1"/>
</dbReference>
<dbReference type="InterPro" id="IPR056814">
    <property type="entry name" value="GIPC1-3_GH1"/>
</dbReference>
<feature type="compositionally biased region" description="Basic residues" evidence="1">
    <location>
        <begin position="87"/>
        <end position="96"/>
    </location>
</feature>
<protein>
    <recommendedName>
        <fullName evidence="2">GIPC1-3 GH1 domain-containing protein</fullName>
    </recommendedName>
</protein>
<feature type="compositionally biased region" description="Basic residues" evidence="1">
    <location>
        <begin position="304"/>
        <end position="313"/>
    </location>
</feature>
<dbReference type="AlphaFoldDB" id="A0A1I8ELS5"/>
<feature type="compositionally biased region" description="Polar residues" evidence="1">
    <location>
        <begin position="290"/>
        <end position="299"/>
    </location>
</feature>
<feature type="region of interest" description="Disordered" evidence="1">
    <location>
        <begin position="273"/>
        <end position="340"/>
    </location>
</feature>
<evidence type="ECO:0000259" key="2">
    <source>
        <dbReference type="Pfam" id="PF25083"/>
    </source>
</evidence>